<protein>
    <recommendedName>
        <fullName evidence="1">gamma-glutamylcyclotransferase</fullName>
        <ecNumber evidence="1">4.3.2.9</ecNumber>
    </recommendedName>
</protein>
<evidence type="ECO:0000256" key="1">
    <source>
        <dbReference type="ARBA" id="ARBA00012346"/>
    </source>
</evidence>
<evidence type="ECO:0000256" key="4">
    <source>
        <dbReference type="PIRSR" id="PIRSR617939-2"/>
    </source>
</evidence>
<evidence type="ECO:0000256" key="5">
    <source>
        <dbReference type="SAM" id="MobiDB-lite"/>
    </source>
</evidence>
<dbReference type="EMBL" id="ML994162">
    <property type="protein sequence ID" value="KAF2198205.1"/>
    <property type="molecule type" value="Genomic_DNA"/>
</dbReference>
<keyword evidence="8" id="KW-1185">Reference proteome</keyword>
<keyword evidence="2" id="KW-0456">Lyase</keyword>
<keyword evidence="6" id="KW-0812">Transmembrane</keyword>
<proteinExistence type="predicted"/>
<dbReference type="Proteomes" id="UP000799536">
    <property type="component" value="Unassembled WGS sequence"/>
</dbReference>
<organism evidence="7 8">
    <name type="scientific">Delitschia confertaspora ATCC 74209</name>
    <dbReference type="NCBI Taxonomy" id="1513339"/>
    <lineage>
        <taxon>Eukaryota</taxon>
        <taxon>Fungi</taxon>
        <taxon>Dikarya</taxon>
        <taxon>Ascomycota</taxon>
        <taxon>Pezizomycotina</taxon>
        <taxon>Dothideomycetes</taxon>
        <taxon>Pleosporomycetidae</taxon>
        <taxon>Pleosporales</taxon>
        <taxon>Delitschiaceae</taxon>
        <taxon>Delitschia</taxon>
    </lineage>
</organism>
<dbReference type="GO" id="GO:0003839">
    <property type="term" value="F:gamma-glutamylcyclotransferase activity"/>
    <property type="evidence" value="ECO:0007669"/>
    <property type="project" value="UniProtKB-EC"/>
</dbReference>
<accession>A0A9P4JFC2</accession>
<feature type="active site" description="Proton acceptor" evidence="3">
    <location>
        <position position="212"/>
    </location>
</feature>
<feature type="binding site" evidence="4">
    <location>
        <begin position="105"/>
        <end position="110"/>
    </location>
    <ligand>
        <name>substrate</name>
    </ligand>
</feature>
<feature type="transmembrane region" description="Helical" evidence="6">
    <location>
        <begin position="353"/>
        <end position="371"/>
    </location>
</feature>
<evidence type="ECO:0000256" key="6">
    <source>
        <dbReference type="SAM" id="Phobius"/>
    </source>
</evidence>
<name>A0A9P4JFC2_9PLEO</name>
<gene>
    <name evidence="7" type="ORF">GQ43DRAFT_422963</name>
</gene>
<keyword evidence="6" id="KW-0472">Membrane</keyword>
<dbReference type="AlphaFoldDB" id="A0A9P4JFC2"/>
<reference evidence="7" key="1">
    <citation type="journal article" date="2020" name="Stud. Mycol.">
        <title>101 Dothideomycetes genomes: a test case for predicting lifestyles and emergence of pathogens.</title>
        <authorList>
            <person name="Haridas S."/>
            <person name="Albert R."/>
            <person name="Binder M."/>
            <person name="Bloem J."/>
            <person name="Labutti K."/>
            <person name="Salamov A."/>
            <person name="Andreopoulos B."/>
            <person name="Baker S."/>
            <person name="Barry K."/>
            <person name="Bills G."/>
            <person name="Bluhm B."/>
            <person name="Cannon C."/>
            <person name="Castanera R."/>
            <person name="Culley D."/>
            <person name="Daum C."/>
            <person name="Ezra D."/>
            <person name="Gonzalez J."/>
            <person name="Henrissat B."/>
            <person name="Kuo A."/>
            <person name="Liang C."/>
            <person name="Lipzen A."/>
            <person name="Lutzoni F."/>
            <person name="Magnuson J."/>
            <person name="Mondo S."/>
            <person name="Nolan M."/>
            <person name="Ohm R."/>
            <person name="Pangilinan J."/>
            <person name="Park H.-J."/>
            <person name="Ramirez L."/>
            <person name="Alfaro M."/>
            <person name="Sun H."/>
            <person name="Tritt A."/>
            <person name="Yoshinaga Y."/>
            <person name="Zwiers L.-H."/>
            <person name="Turgeon B."/>
            <person name="Goodwin S."/>
            <person name="Spatafora J."/>
            <person name="Crous P."/>
            <person name="Grigoriev I."/>
        </authorList>
    </citation>
    <scope>NUCLEOTIDE SEQUENCE</scope>
    <source>
        <strain evidence="7">ATCC 74209</strain>
    </source>
</reference>
<dbReference type="OrthoDB" id="2017317at2759"/>
<feature type="binding site" evidence="4">
    <location>
        <position position="286"/>
    </location>
    <ligand>
        <name>substrate</name>
    </ligand>
</feature>
<evidence type="ECO:0000313" key="8">
    <source>
        <dbReference type="Proteomes" id="UP000799536"/>
    </source>
</evidence>
<dbReference type="InterPro" id="IPR017939">
    <property type="entry name" value="G-Glutamylcylcotransferase"/>
</dbReference>
<feature type="region of interest" description="Disordered" evidence="5">
    <location>
        <begin position="1"/>
        <end position="27"/>
    </location>
</feature>
<evidence type="ECO:0000313" key="7">
    <source>
        <dbReference type="EMBL" id="KAF2198205.1"/>
    </source>
</evidence>
<evidence type="ECO:0000256" key="3">
    <source>
        <dbReference type="PIRSR" id="PIRSR617939-1"/>
    </source>
</evidence>
<dbReference type="Gene3D" id="3.10.490.10">
    <property type="entry name" value="Gamma-glutamyl cyclotransferase-like"/>
    <property type="match status" value="1"/>
</dbReference>
<keyword evidence="6" id="KW-1133">Transmembrane helix</keyword>
<dbReference type="PANTHER" id="PTHR12935">
    <property type="entry name" value="GAMMA-GLUTAMYLCYCLOTRANSFERASE"/>
    <property type="match status" value="1"/>
</dbReference>
<sequence>MSPKVQARNMSSISRKDSSSSLEPLHSTTIETTESSVCKFNKTISRLRYSRKIDTRRNALLSFPPLPETSEARLSSSVTDTPFDLDTLASSDVLAAEEKHKTILYLAYGSNLCRETFRGKRGIRPLSQINVQVPELRLTFDLPGIPYSEPCFANTARRDESERNTYTQNSGKCEDREMEDKYDYHKDRWHKGLVGCVYEVTPADYAHIIATEGGGASYQDILVTCYPLSSDLDTVPEEPTTRPFKAHTLFAPAAEPNEDRAVRTRLSTRGALARPDPSYAQPSVRYLKLLTDGAAELSLPTEYQDFLLQIHPYTITSPKQKVGALLFLSIWGPLIAFLFALQERFQDDRGRSPLWLANMMGLVFLAVWGSYDWAFKGAFGDGERTIEDGGDEGEGMLQWLGRRRGKGGGYLV</sequence>
<evidence type="ECO:0000256" key="2">
    <source>
        <dbReference type="ARBA" id="ARBA00023239"/>
    </source>
</evidence>
<dbReference type="PANTHER" id="PTHR12935:SF0">
    <property type="entry name" value="GAMMA-GLUTAMYLCYCLOTRANSFERASE"/>
    <property type="match status" value="1"/>
</dbReference>
<feature type="transmembrane region" description="Helical" evidence="6">
    <location>
        <begin position="322"/>
        <end position="341"/>
    </location>
</feature>
<comment type="caution">
    <text evidence="7">The sequence shown here is derived from an EMBL/GenBank/DDBJ whole genome shotgun (WGS) entry which is preliminary data.</text>
</comment>
<dbReference type="EC" id="4.3.2.9" evidence="1"/>